<name>A0ACC2XXR3_9TREE</name>
<comment type="caution">
    <text evidence="1">The sequence shown here is derived from an EMBL/GenBank/DDBJ whole genome shotgun (WGS) entry which is preliminary data.</text>
</comment>
<gene>
    <name evidence="1" type="ORF">QFC24_000540</name>
</gene>
<proteinExistence type="predicted"/>
<organism evidence="1 2">
    <name type="scientific">Naganishia onofrii</name>
    <dbReference type="NCBI Taxonomy" id="1851511"/>
    <lineage>
        <taxon>Eukaryota</taxon>
        <taxon>Fungi</taxon>
        <taxon>Dikarya</taxon>
        <taxon>Basidiomycota</taxon>
        <taxon>Agaricomycotina</taxon>
        <taxon>Tremellomycetes</taxon>
        <taxon>Filobasidiales</taxon>
        <taxon>Filobasidiaceae</taxon>
        <taxon>Naganishia</taxon>
    </lineage>
</organism>
<accession>A0ACC2XXR3</accession>
<evidence type="ECO:0000313" key="1">
    <source>
        <dbReference type="EMBL" id="KAJ9128247.1"/>
    </source>
</evidence>
<protein>
    <submittedName>
        <fullName evidence="1">Uncharacterized protein</fullName>
    </submittedName>
</protein>
<keyword evidence="2" id="KW-1185">Reference proteome</keyword>
<evidence type="ECO:0000313" key="2">
    <source>
        <dbReference type="Proteomes" id="UP001234202"/>
    </source>
</evidence>
<reference evidence="1" key="1">
    <citation type="submission" date="2023-04" db="EMBL/GenBank/DDBJ databases">
        <title>Draft Genome sequencing of Naganishia species isolated from polar environments using Oxford Nanopore Technology.</title>
        <authorList>
            <person name="Leo P."/>
            <person name="Venkateswaran K."/>
        </authorList>
    </citation>
    <scope>NUCLEOTIDE SEQUENCE</scope>
    <source>
        <strain evidence="1">DBVPG 5303</strain>
    </source>
</reference>
<dbReference type="EMBL" id="JASBWV010000001">
    <property type="protein sequence ID" value="KAJ9128247.1"/>
    <property type="molecule type" value="Genomic_DNA"/>
</dbReference>
<dbReference type="Proteomes" id="UP001234202">
    <property type="component" value="Unassembled WGS sequence"/>
</dbReference>
<sequence>MPGIKSPSTATPSLPFDAEPFDSQSQFDSDNNEVDQEDVPSQPGGSKQTKDLGSISRIRKPYDPKGDKPPPPTTLKGSFQKKNKPKGASSKEEIFEIESPPERPLTLEDALTASQKKGKGSKAQGPKAQGALQKFSSNAQNEVMCLLFGGIPLRDGLQAFSQAKEQLYKEVQHLRSLDWIRTIPLSSGINGAMIEATIRESFQHIELPASFDFVKMIPGGRHLNSHNTRASPTSSTSRT</sequence>